<accession>A0ABY6GPS9</accession>
<protein>
    <recommendedName>
        <fullName evidence="3">ParB/Sulfiredoxin domain-containing protein</fullName>
    </recommendedName>
</protein>
<evidence type="ECO:0008006" key="3">
    <source>
        <dbReference type="Google" id="ProtNLM"/>
    </source>
</evidence>
<dbReference type="Proteomes" id="UP001163255">
    <property type="component" value="Chromosome"/>
</dbReference>
<dbReference type="CDD" id="cd16387">
    <property type="entry name" value="ParB_N_Srx"/>
    <property type="match status" value="1"/>
</dbReference>
<proteinExistence type="predicted"/>
<keyword evidence="2" id="KW-1185">Reference proteome</keyword>
<dbReference type="Gene3D" id="3.90.1530.30">
    <property type="match status" value="1"/>
</dbReference>
<evidence type="ECO:0000313" key="1">
    <source>
        <dbReference type="EMBL" id="UYM14752.1"/>
    </source>
</evidence>
<sequence length="288" mass="31956">MNTSITSLNNVIKDERFQVRAEVCPEHIKQLALSILEDGQQTTLKVWRIDDAPALKPDGTPIPQYWLVDGFHRWNALDSIRKEHGQNVNAKIEIVGTGADVYAAKRYAIQANSEHVLAKPRTNADKQNACTEAVDVLLNTGSNVWRIEYKEVATMACVSEAMAKKAVAGINKSLKVKRDIAIDELEAEGKTQTEIAEQLGLSRQVVHVNLSKKDTVSNFDKEAEPTVKPEVPPTAKPEAPEVNLFTNSFREALTPVLPQLKTNPELYADLKTTHSLMGHILETFKPEA</sequence>
<name>A0ABY6GPS9_9GAMM</name>
<dbReference type="InterPro" id="IPR036086">
    <property type="entry name" value="ParB/Sulfiredoxin_sf"/>
</dbReference>
<dbReference type="SUPFAM" id="SSF110849">
    <property type="entry name" value="ParB/Sulfiredoxin"/>
    <property type="match status" value="1"/>
</dbReference>
<dbReference type="EMBL" id="CP103300">
    <property type="protein sequence ID" value="UYM14752.1"/>
    <property type="molecule type" value="Genomic_DNA"/>
</dbReference>
<gene>
    <name evidence="1" type="ORF">NX720_17915</name>
</gene>
<dbReference type="RefSeq" id="WP_262596410.1">
    <property type="nucleotide sequence ID" value="NZ_CP103300.1"/>
</dbReference>
<reference evidence="1" key="1">
    <citation type="submission" date="2022-10" db="EMBL/GenBank/DDBJ databases">
        <title>Completed Genome Sequence of two octocoral isolated bacterium, Endozoicomonas euniceicola EF212T and Endozoicomonas gorgoniicola PS125T.</title>
        <authorList>
            <person name="Chiou Y.-J."/>
            <person name="Chen Y.-H."/>
        </authorList>
    </citation>
    <scope>NUCLEOTIDE SEQUENCE</scope>
    <source>
        <strain evidence="1">EF212</strain>
    </source>
</reference>
<organism evidence="1 2">
    <name type="scientific">Endozoicomonas euniceicola</name>
    <dbReference type="NCBI Taxonomy" id="1234143"/>
    <lineage>
        <taxon>Bacteria</taxon>
        <taxon>Pseudomonadati</taxon>
        <taxon>Pseudomonadota</taxon>
        <taxon>Gammaproteobacteria</taxon>
        <taxon>Oceanospirillales</taxon>
        <taxon>Endozoicomonadaceae</taxon>
        <taxon>Endozoicomonas</taxon>
    </lineage>
</organism>
<evidence type="ECO:0000313" key="2">
    <source>
        <dbReference type="Proteomes" id="UP001163255"/>
    </source>
</evidence>